<keyword evidence="1" id="KW-0175">Coiled coil</keyword>
<evidence type="ECO:0000313" key="4">
    <source>
        <dbReference type="EMBL" id="ADF63122.1"/>
    </source>
</evidence>
<feature type="coiled-coil region" evidence="1">
    <location>
        <begin position="33"/>
        <end position="78"/>
    </location>
</feature>
<keyword evidence="3" id="KW-0812">Transmembrane</keyword>
<dbReference type="KEGG" id="enc:ECL_03588"/>
<dbReference type="EMBL" id="CP001918">
    <property type="protein sequence ID" value="ADF63122.1"/>
    <property type="molecule type" value="Genomic_DNA"/>
</dbReference>
<evidence type="ECO:0000256" key="3">
    <source>
        <dbReference type="SAM" id="Phobius"/>
    </source>
</evidence>
<dbReference type="HOGENOM" id="CLU_142138_0_0_6"/>
<reference evidence="4 5" key="1">
    <citation type="journal article" date="2010" name="J. Bacteriol.">
        <title>Complete genome sequence of Enterobacter cloacae subsp. cloacae type strain ATCC 13047.</title>
        <authorList>
            <person name="Ren Y."/>
            <person name="Ren Y."/>
            <person name="Zhou Z."/>
            <person name="Guo X."/>
            <person name="Li Y."/>
            <person name="Feng L."/>
            <person name="Wang L."/>
        </authorList>
    </citation>
    <scope>NUCLEOTIDE SEQUENCE [LARGE SCALE GENOMIC DNA]</scope>
    <source>
        <strain evidence="5">ATCC 13047 / DSM 30054 / NBRC 13535 / NCTC 10005 / WDCM 00083 / NCDC 279-56</strain>
    </source>
</reference>
<feature type="transmembrane region" description="Helical" evidence="3">
    <location>
        <begin position="119"/>
        <end position="139"/>
    </location>
</feature>
<protein>
    <submittedName>
        <fullName evidence="4">Uncharacterized protein</fullName>
    </submittedName>
</protein>
<feature type="transmembrane region" description="Helical" evidence="3">
    <location>
        <begin position="95"/>
        <end position="113"/>
    </location>
</feature>
<evidence type="ECO:0000256" key="1">
    <source>
        <dbReference type="SAM" id="Coils"/>
    </source>
</evidence>
<sequence length="156" mass="17533">MTEKGNEVVPHQEEQAGQREKKLNPIAAIEKFVEVQTKEIELKEKELDFKTQELEIRKQEIESNREIALKSIEAQKEDRATQATIFSGVEVKRVYFKYLVTIAVATVVIISMYTGNAQYAIELAKIGGGVLAGYLAGVYKGKSDQLERNNAPKSEE</sequence>
<keyword evidence="3" id="KW-0472">Membrane</keyword>
<evidence type="ECO:0000313" key="5">
    <source>
        <dbReference type="Proteomes" id="UP000002363"/>
    </source>
</evidence>
<dbReference type="EnsemblBacteria" id="ADF63122">
    <property type="protein sequence ID" value="ADF63122"/>
    <property type="gene ID" value="ECL_03588"/>
</dbReference>
<feature type="region of interest" description="Disordered" evidence="2">
    <location>
        <begin position="1"/>
        <end position="22"/>
    </location>
</feature>
<keyword evidence="3" id="KW-1133">Transmembrane helix</keyword>
<proteinExistence type="predicted"/>
<accession>A0A0H3CRG8</accession>
<dbReference type="AlphaFoldDB" id="A0A0H3CRG8"/>
<organism evidence="4 5">
    <name type="scientific">Enterobacter cloacae subsp. cloacae (strain ATCC 13047 / DSM 30054 / NBRC 13535 / NCTC 10005 / WDCM 00083 / NCDC 279-56)</name>
    <dbReference type="NCBI Taxonomy" id="716541"/>
    <lineage>
        <taxon>Bacteria</taxon>
        <taxon>Pseudomonadati</taxon>
        <taxon>Pseudomonadota</taxon>
        <taxon>Gammaproteobacteria</taxon>
        <taxon>Enterobacterales</taxon>
        <taxon>Enterobacteriaceae</taxon>
        <taxon>Enterobacter</taxon>
        <taxon>Enterobacter cloacae complex</taxon>
    </lineage>
</organism>
<keyword evidence="5" id="KW-1185">Reference proteome</keyword>
<evidence type="ECO:0000256" key="2">
    <source>
        <dbReference type="SAM" id="MobiDB-lite"/>
    </source>
</evidence>
<name>A0A0H3CRG8_ENTCC</name>
<dbReference type="Proteomes" id="UP000002363">
    <property type="component" value="Chromosome"/>
</dbReference>
<dbReference type="RefSeq" id="WP_013098071.1">
    <property type="nucleotide sequence ID" value="NC_014121.1"/>
</dbReference>
<gene>
    <name evidence="4" type="ordered locus">ECL_03588</name>
</gene>